<evidence type="ECO:0000313" key="2">
    <source>
        <dbReference type="EMBL" id="NDL27996.1"/>
    </source>
</evidence>
<organism evidence="2 3">
    <name type="scientific">Photorhabdus kayaii</name>
    <dbReference type="NCBI Taxonomy" id="230088"/>
    <lineage>
        <taxon>Bacteria</taxon>
        <taxon>Pseudomonadati</taxon>
        <taxon>Pseudomonadota</taxon>
        <taxon>Gammaproteobacteria</taxon>
        <taxon>Enterobacterales</taxon>
        <taxon>Morganellaceae</taxon>
        <taxon>Photorhabdus</taxon>
    </lineage>
</organism>
<evidence type="ECO:0000259" key="1">
    <source>
        <dbReference type="Pfam" id="PF14411"/>
    </source>
</evidence>
<keyword evidence="3" id="KW-1185">Reference proteome</keyword>
<proteinExistence type="predicted"/>
<dbReference type="Proteomes" id="UP000470051">
    <property type="component" value="Unassembled WGS sequence"/>
</dbReference>
<sequence length="136" mass="15869">MAVKVCSCPAVIQCGLKLRVYQRNDLFDPNHIDDFGRTNIQRMKKGIAPIGKDGLEINLHHVIQNEPGPMTEILSSTHSKYDRMLHMYSNQWDKTWVGPDGIRRTYNNAPPSTNRRPFNQWKKTYWKKRALDFLTP</sequence>
<gene>
    <name evidence="2" type="ORF">GPY42_23710</name>
</gene>
<dbReference type="Pfam" id="PF14411">
    <property type="entry name" value="LHH"/>
    <property type="match status" value="1"/>
</dbReference>
<comment type="caution">
    <text evidence="2">The sequence shown here is derived from an EMBL/GenBank/DDBJ whole genome shotgun (WGS) entry which is preliminary data.</text>
</comment>
<feature type="domain" description="LHH" evidence="1">
    <location>
        <begin position="38"/>
        <end position="130"/>
    </location>
</feature>
<dbReference type="InterPro" id="IPR026834">
    <property type="entry name" value="LHH"/>
</dbReference>
<dbReference type="EMBL" id="WSFE01000079">
    <property type="protein sequence ID" value="NDL27996.1"/>
    <property type="molecule type" value="Genomic_DNA"/>
</dbReference>
<reference evidence="2 3" key="1">
    <citation type="submission" date="2019-12" db="EMBL/GenBank/DDBJ databases">
        <title>Engineering Photorhabdus to improve their lethality against agricultural pests.</title>
        <authorList>
            <person name="Machado R.A.R."/>
        </authorList>
    </citation>
    <scope>NUCLEOTIDE SEQUENCE [LARGE SCALE GENOMIC DNA]</scope>
    <source>
        <strain evidence="2 3">M-HU2</strain>
    </source>
</reference>
<accession>A0ABX0B6T5</accession>
<protein>
    <recommendedName>
        <fullName evidence="1">LHH domain-containing protein</fullName>
    </recommendedName>
</protein>
<name>A0ABX0B6T5_9GAMM</name>
<evidence type="ECO:0000313" key="3">
    <source>
        <dbReference type="Proteomes" id="UP000470051"/>
    </source>
</evidence>